<sequence length="397" mass="43568">MGWIYGAGLILLLIVVFIWVVSAEITQNIFDSYKHPFALAYLGTSLMVLYLPISALKDWIKAQVQKRFCQSTIHGEFGLQASVVNVSPSNTSKMQEGGFSTNSQQFTLKESYGGDCLQAESIPLIHQTEDTFEHSVKCTAWDIAKSSFCIAPLWFATEYFSNAALARTSVASTTILASTSAFFTLIFGTLMGEDHFNAGKIMAVVVTIAGVAMTTFGKTWAADDINFNLMSSKFRPSKHDIQGDILGLLSAAFYGLFTVLLKKVAGEGGGMADIQKIFGYIGLFILLTLWWLVWPLHALGIEPKFQFPDSLKVEEVIIANGIFGSVVSDYFWGLSVVWTTPLVATLGMSLTIPIAMLADMLLHGRHYSPIYILGSAQVFVGFVIANVTDICFQKFDL</sequence>
<dbReference type="Proteomes" id="UP001162992">
    <property type="component" value="Chromosome 7"/>
</dbReference>
<evidence type="ECO:0000313" key="2">
    <source>
        <dbReference type="Proteomes" id="UP001162992"/>
    </source>
</evidence>
<reference evidence="2" key="1">
    <citation type="journal article" date="2024" name="Proc. Natl. Acad. Sci. U.S.A.">
        <title>Extraordinary preservation of gene collinearity over three hundred million years revealed in homosporous lycophytes.</title>
        <authorList>
            <person name="Li C."/>
            <person name="Wickell D."/>
            <person name="Kuo L.Y."/>
            <person name="Chen X."/>
            <person name="Nie B."/>
            <person name="Liao X."/>
            <person name="Peng D."/>
            <person name="Ji J."/>
            <person name="Jenkins J."/>
            <person name="Williams M."/>
            <person name="Shu S."/>
            <person name="Plott C."/>
            <person name="Barry K."/>
            <person name="Rajasekar S."/>
            <person name="Grimwood J."/>
            <person name="Han X."/>
            <person name="Sun S."/>
            <person name="Hou Z."/>
            <person name="He W."/>
            <person name="Dai G."/>
            <person name="Sun C."/>
            <person name="Schmutz J."/>
            <person name="Leebens-Mack J.H."/>
            <person name="Li F.W."/>
            <person name="Wang L."/>
        </authorList>
    </citation>
    <scope>NUCLEOTIDE SEQUENCE [LARGE SCALE GENOMIC DNA]</scope>
    <source>
        <strain evidence="2">cv. PW_Plant_1</strain>
    </source>
</reference>
<accession>A0ACC2D9N0</accession>
<name>A0ACC2D9N0_DIPCM</name>
<organism evidence="1 2">
    <name type="scientific">Diphasiastrum complanatum</name>
    <name type="common">Issler's clubmoss</name>
    <name type="synonym">Lycopodium complanatum</name>
    <dbReference type="NCBI Taxonomy" id="34168"/>
    <lineage>
        <taxon>Eukaryota</taxon>
        <taxon>Viridiplantae</taxon>
        <taxon>Streptophyta</taxon>
        <taxon>Embryophyta</taxon>
        <taxon>Tracheophyta</taxon>
        <taxon>Lycopodiopsida</taxon>
        <taxon>Lycopodiales</taxon>
        <taxon>Lycopodiaceae</taxon>
        <taxon>Lycopodioideae</taxon>
        <taxon>Diphasiastrum</taxon>
    </lineage>
</organism>
<dbReference type="EMBL" id="CM055098">
    <property type="protein sequence ID" value="KAJ7550991.1"/>
    <property type="molecule type" value="Genomic_DNA"/>
</dbReference>
<proteinExistence type="predicted"/>
<protein>
    <submittedName>
        <fullName evidence="1">Uncharacterized protein</fullName>
    </submittedName>
</protein>
<comment type="caution">
    <text evidence="1">The sequence shown here is derived from an EMBL/GenBank/DDBJ whole genome shotgun (WGS) entry which is preliminary data.</text>
</comment>
<evidence type="ECO:0000313" key="1">
    <source>
        <dbReference type="EMBL" id="KAJ7550991.1"/>
    </source>
</evidence>
<keyword evidence="2" id="KW-1185">Reference proteome</keyword>
<gene>
    <name evidence="1" type="ORF">O6H91_07G128400</name>
</gene>